<comment type="caution">
    <text evidence="2">The sequence shown here is derived from an EMBL/GenBank/DDBJ whole genome shotgun (WGS) entry which is preliminary data.</text>
</comment>
<dbReference type="Proteomes" id="UP000662373">
    <property type="component" value="Unassembled WGS sequence"/>
</dbReference>
<proteinExistence type="predicted"/>
<organism evidence="2 3">
    <name type="scientific">Gelidibacter salicanalis</name>
    <dbReference type="NCBI Taxonomy" id="291193"/>
    <lineage>
        <taxon>Bacteria</taxon>
        <taxon>Pseudomonadati</taxon>
        <taxon>Bacteroidota</taxon>
        <taxon>Flavobacteriia</taxon>
        <taxon>Flavobacteriales</taxon>
        <taxon>Flavobacteriaceae</taxon>
        <taxon>Gelidibacter</taxon>
    </lineage>
</organism>
<dbReference type="RefSeq" id="WP_199598504.1">
    <property type="nucleotide sequence ID" value="NZ_JAEHJZ010000018.1"/>
</dbReference>
<feature type="chain" id="PRO_5037574918" evidence="1">
    <location>
        <begin position="25"/>
        <end position="489"/>
    </location>
</feature>
<sequence>MNNNNFLKHFLIVLCLTSTLLSFAQKSKISMPDGRIAFSSDGNLHDSDDWGATAFSLALLHYADLEKRFVHYDYNNHLGDSRESWEKMMDEAAKGGAKRFGLDVSKVFNDQTEKEAAIANFVKEAKKSSKNNPLWFICAGPMEMAYSLIESTPENKRQFIYAISHSTWNEDHTHGANEKTWADMKKDFPAVTYYDIIDQNNANGEDDFQSHINNWKWLKNSSNKNWQWLYNIDDTYQVDELETWSSNTEKHFDISDTGMTYWLITGGPNNGNEKAGWKEVKALFENKPIEMTSATPDVKLTSSDYIFIEAENTTSNLQEWNLLKKGDAHYTEKASGFAHIEFTGNMANTGEPNSPLEYTFVAPKDGNFRLLMMSSKRLEGVQGDWCNDGFVKMKGDFTSETNLSKAELEDYIKYFQEGSTNTPELEWHWGQRAEKGTHMFFNLIYGLKKGEQYTLTLAGRSKRFSVDYVVFYDADKFSLIDAKALSKNQ</sequence>
<keyword evidence="1" id="KW-0732">Signal</keyword>
<name>A0A934KTW0_9FLAO</name>
<dbReference type="EMBL" id="JAEHJZ010000018">
    <property type="protein sequence ID" value="MBJ7880668.1"/>
    <property type="molecule type" value="Genomic_DNA"/>
</dbReference>
<protein>
    <submittedName>
        <fullName evidence="2">Uncharacterized protein</fullName>
    </submittedName>
</protein>
<accession>A0A934KTW0</accession>
<dbReference type="AlphaFoldDB" id="A0A934KTW0"/>
<feature type="signal peptide" evidence="1">
    <location>
        <begin position="1"/>
        <end position="24"/>
    </location>
</feature>
<evidence type="ECO:0000313" key="2">
    <source>
        <dbReference type="EMBL" id="MBJ7880668.1"/>
    </source>
</evidence>
<reference evidence="2 3" key="1">
    <citation type="submission" date="2020-09" db="EMBL/GenBank/DDBJ databases">
        <title>Draft genome of Gelidibacter salicanalis PAMC21136.</title>
        <authorList>
            <person name="Park H."/>
        </authorList>
    </citation>
    <scope>NUCLEOTIDE SEQUENCE [LARGE SCALE GENOMIC DNA]</scope>
    <source>
        <strain evidence="2 3">PAMC21136</strain>
    </source>
</reference>
<keyword evidence="3" id="KW-1185">Reference proteome</keyword>
<gene>
    <name evidence="2" type="ORF">JEM65_08410</name>
</gene>
<evidence type="ECO:0000256" key="1">
    <source>
        <dbReference type="SAM" id="SignalP"/>
    </source>
</evidence>
<evidence type="ECO:0000313" key="3">
    <source>
        <dbReference type="Proteomes" id="UP000662373"/>
    </source>
</evidence>